<feature type="transmembrane region" description="Helical" evidence="1">
    <location>
        <begin position="20"/>
        <end position="42"/>
    </location>
</feature>
<feature type="transmembrane region" description="Helical" evidence="1">
    <location>
        <begin position="181"/>
        <end position="197"/>
    </location>
</feature>
<protein>
    <recommendedName>
        <fullName evidence="4">Permease</fullName>
    </recommendedName>
</protein>
<proteinExistence type="predicted"/>
<evidence type="ECO:0000313" key="2">
    <source>
        <dbReference type="EMBL" id="AFC85942.1"/>
    </source>
</evidence>
<dbReference type="EMBL" id="CP003350">
    <property type="protein sequence ID" value="AFC85942.1"/>
    <property type="molecule type" value="Genomic_DNA"/>
</dbReference>
<feature type="transmembrane region" description="Helical" evidence="1">
    <location>
        <begin position="204"/>
        <end position="223"/>
    </location>
</feature>
<dbReference type="AlphaFoldDB" id="H8L6F3"/>
<evidence type="ECO:0008006" key="4">
    <source>
        <dbReference type="Google" id="ProtNLM"/>
    </source>
</evidence>
<feature type="transmembrane region" description="Helical" evidence="1">
    <location>
        <begin position="88"/>
        <end position="108"/>
    </location>
</feature>
<evidence type="ECO:0000313" key="3">
    <source>
        <dbReference type="Proteomes" id="UP000005234"/>
    </source>
</evidence>
<keyword evidence="1" id="KW-1133">Transmembrane helix</keyword>
<dbReference type="STRING" id="767434.Fraau_1523"/>
<feature type="transmembrane region" description="Helical" evidence="1">
    <location>
        <begin position="262"/>
        <end position="280"/>
    </location>
</feature>
<sequence>MASAPRRLRWLTAGDINGFLGLVVDNLSIMAFIAMALVGLFGFPADLVYTRMFPGTALGVLIGNLAYTLMARRLARQSGRDDVTAMPLGLDAPSSIGLALLLLGPAFLHFKQTGLSADAAALLTWHTGMAAMVLMGLLKLVLAFAGPWVQRKVPRAGLLGSIAGIALVLMGFLPLLEIMKVPVVGFTGLGIVLYALVARGKLPFGLPGVLVAFLVGTLLYYVLGPLGWLGSGYQPHAALQWRLALPWPSLGWWEGMTHVGPYLPLVLPFGLLVVVGGINVNESARASGDEYSTRDILLVEAVATLIAGICGGVAQTTPYIGQPSYKAMGARTSYTLITGLIIGLGGMLGYLSTIVELLPLSVLAPILVFVAIGITTQSFEATPSRYAAAVVFSFFPPIARMLTLKLSDPTYLSPEHFAQLFHAANGGIAELAVVTVLGNGFIITSMIWASFVVAMIDGRLGRAALILLLGAVLTACGIIHSVLLSGGVYLPWHLPVDMRSMVWQFSGAYLTLAVVLLLLSLRREPRADPSPADAI</sequence>
<dbReference type="eggNOG" id="COG0659">
    <property type="taxonomic scope" value="Bacteria"/>
</dbReference>
<feature type="transmembrane region" description="Helical" evidence="1">
    <location>
        <begin position="427"/>
        <end position="453"/>
    </location>
</feature>
<keyword evidence="1" id="KW-0472">Membrane</keyword>
<gene>
    <name evidence="2" type="ordered locus">Fraau_1523</name>
</gene>
<feature type="transmembrane region" description="Helical" evidence="1">
    <location>
        <begin position="128"/>
        <end position="149"/>
    </location>
</feature>
<organism evidence="2 3">
    <name type="scientific">Frateuria aurantia (strain ATCC 33424 / DSM 6220 / KCTC 2777 / LMG 1558 / NBRC 3245 / NCIMB 13370)</name>
    <name type="common">Acetobacter aurantius</name>
    <dbReference type="NCBI Taxonomy" id="767434"/>
    <lineage>
        <taxon>Bacteria</taxon>
        <taxon>Pseudomonadati</taxon>
        <taxon>Pseudomonadota</taxon>
        <taxon>Gammaproteobacteria</taxon>
        <taxon>Lysobacterales</taxon>
        <taxon>Rhodanobacteraceae</taxon>
        <taxon>Frateuria</taxon>
    </lineage>
</organism>
<keyword evidence="1" id="KW-0812">Transmembrane</keyword>
<dbReference type="HOGENOM" id="CLU_020957_0_0_6"/>
<feature type="transmembrane region" description="Helical" evidence="1">
    <location>
        <begin position="502"/>
        <end position="521"/>
    </location>
</feature>
<feature type="transmembrane region" description="Helical" evidence="1">
    <location>
        <begin position="357"/>
        <end position="374"/>
    </location>
</feature>
<feature type="transmembrane region" description="Helical" evidence="1">
    <location>
        <begin position="48"/>
        <end position="67"/>
    </location>
</feature>
<feature type="transmembrane region" description="Helical" evidence="1">
    <location>
        <begin position="334"/>
        <end position="351"/>
    </location>
</feature>
<dbReference type="KEGG" id="fau:Fraau_1523"/>
<dbReference type="PANTHER" id="PTHR31610:SF0">
    <property type="entry name" value="SLC26A_SULP TRANSPORTER DOMAIN-CONTAINING PROTEIN"/>
    <property type="match status" value="1"/>
</dbReference>
<dbReference type="Proteomes" id="UP000005234">
    <property type="component" value="Chromosome"/>
</dbReference>
<keyword evidence="3" id="KW-1185">Reference proteome</keyword>
<feature type="transmembrane region" description="Helical" evidence="1">
    <location>
        <begin position="156"/>
        <end position="175"/>
    </location>
</feature>
<evidence type="ECO:0000256" key="1">
    <source>
        <dbReference type="SAM" id="Phobius"/>
    </source>
</evidence>
<feature type="transmembrane region" description="Helical" evidence="1">
    <location>
        <begin position="465"/>
        <end position="490"/>
    </location>
</feature>
<name>H8L6F3_FRAAD</name>
<dbReference type="PANTHER" id="PTHR31610">
    <property type="entry name" value="SLR0360 PROTEIN"/>
    <property type="match status" value="1"/>
</dbReference>
<dbReference type="RefSeq" id="WP_014402947.1">
    <property type="nucleotide sequence ID" value="NC_017033.1"/>
</dbReference>
<accession>H8L6F3</accession>
<reference evidence="2" key="1">
    <citation type="submission" date="2012-02" db="EMBL/GenBank/DDBJ databases">
        <title>The complete genome of Frateuria aurantia DSM 6220.</title>
        <authorList>
            <consortium name="US DOE Joint Genome Institute (JGI-PGF)"/>
            <person name="Lucas S."/>
            <person name="Copeland A."/>
            <person name="Lapidus A."/>
            <person name="Glavina del Rio T."/>
            <person name="Dalin E."/>
            <person name="Tice H."/>
            <person name="Bruce D."/>
            <person name="Goodwin L."/>
            <person name="Pitluck S."/>
            <person name="Peters L."/>
            <person name="Ovchinnikova G."/>
            <person name="Teshima H."/>
            <person name="Kyrpides N."/>
            <person name="Mavromatis K."/>
            <person name="Ivanova N."/>
            <person name="Brettin T."/>
            <person name="Detter J.C."/>
            <person name="Han C."/>
            <person name="Larimer F."/>
            <person name="Land M."/>
            <person name="Hauser L."/>
            <person name="Markowitz V."/>
            <person name="Cheng J.-F."/>
            <person name="Hugenholtz P."/>
            <person name="Woyke T."/>
            <person name="Wu D."/>
            <person name="Brambilla E."/>
            <person name="Klenk H.-P."/>
            <person name="Eisen J.A."/>
        </authorList>
    </citation>
    <scope>NUCLEOTIDE SEQUENCE</scope>
    <source>
        <strain evidence="2">DSM 6220</strain>
    </source>
</reference>